<dbReference type="InterPro" id="IPR058534">
    <property type="entry name" value="YjdF"/>
</dbReference>
<feature type="transmembrane region" description="Helical" evidence="1">
    <location>
        <begin position="130"/>
        <end position="149"/>
    </location>
</feature>
<sequence length="209" mass="23689">MGKGGSIKIHLFLLLVVTAVFIWSAIKPASYRTWLLEVSPAVVGLIIVIASYNKFRFTTLSYVIITILAIMMFVGGHYIYSKVPLFDWIKDAYDLKRNHYDRFGHLLKGLFAIVLREILLRKTPLTKGPWLVAIVLSMSLAIAALYEIIEWLVSKISKGGEAAKNFLGIQGDIWDTQWDMLCCLIGSIVALFIFSKLHNRLLKKEVVKE</sequence>
<reference evidence="2 3" key="1">
    <citation type="submission" date="2014-04" db="EMBL/GenBank/DDBJ databases">
        <title>Whole genome shotgun sequence of Geobacillus caldoxylosilyticus NBRC 107762.</title>
        <authorList>
            <person name="Hosoyama A."/>
            <person name="Hosoyama Y."/>
            <person name="Katano-Makiyama Y."/>
            <person name="Tsuchikane K."/>
            <person name="Ohji S."/>
            <person name="Ichikawa N."/>
            <person name="Yamazoe A."/>
            <person name="Fujita N."/>
        </authorList>
    </citation>
    <scope>NUCLEOTIDE SEQUENCE [LARGE SCALE GENOMIC DNA]</scope>
    <source>
        <strain evidence="2 3">NBRC 107762</strain>
    </source>
</reference>
<protein>
    <recommendedName>
        <fullName evidence="4">DUF2238 domain-containing protein</fullName>
    </recommendedName>
</protein>
<evidence type="ECO:0000313" key="3">
    <source>
        <dbReference type="Proteomes" id="UP000023561"/>
    </source>
</evidence>
<dbReference type="AlphaFoldDB" id="A0A023DD51"/>
<comment type="caution">
    <text evidence="2">The sequence shown here is derived from an EMBL/GenBank/DDBJ whole genome shotgun (WGS) entry which is preliminary data.</text>
</comment>
<dbReference type="PIRSF" id="PIRSF020606">
    <property type="entry name" value="UCP020606"/>
    <property type="match status" value="1"/>
</dbReference>
<accession>A0A023DD51</accession>
<evidence type="ECO:0000256" key="1">
    <source>
        <dbReference type="SAM" id="Phobius"/>
    </source>
</evidence>
<feature type="transmembrane region" description="Helical" evidence="1">
    <location>
        <begin position="32"/>
        <end position="52"/>
    </location>
</feature>
<keyword evidence="1" id="KW-1133">Transmembrane helix</keyword>
<feature type="transmembrane region" description="Helical" evidence="1">
    <location>
        <begin position="100"/>
        <end position="118"/>
    </location>
</feature>
<dbReference type="OrthoDB" id="9786473at2"/>
<feature type="transmembrane region" description="Helical" evidence="1">
    <location>
        <begin position="59"/>
        <end position="80"/>
    </location>
</feature>
<evidence type="ECO:0000313" key="2">
    <source>
        <dbReference type="EMBL" id="GAJ39240.1"/>
    </source>
</evidence>
<keyword evidence="3" id="KW-1185">Reference proteome</keyword>
<organism evidence="2 3">
    <name type="scientific">Parageobacillus caldoxylosilyticus NBRC 107762</name>
    <dbReference type="NCBI Taxonomy" id="1220594"/>
    <lineage>
        <taxon>Bacteria</taxon>
        <taxon>Bacillati</taxon>
        <taxon>Bacillota</taxon>
        <taxon>Bacilli</taxon>
        <taxon>Bacillales</taxon>
        <taxon>Anoxybacillaceae</taxon>
        <taxon>Saccharococcus</taxon>
    </lineage>
</organism>
<dbReference type="Pfam" id="PF09997">
    <property type="entry name" value="DUF2238"/>
    <property type="match status" value="1"/>
</dbReference>
<feature type="transmembrane region" description="Helical" evidence="1">
    <location>
        <begin position="7"/>
        <end position="26"/>
    </location>
</feature>
<proteinExistence type="predicted"/>
<dbReference type="RefSeq" id="WP_042408014.1">
    <property type="nucleotide sequence ID" value="NZ_BAWO01000013.1"/>
</dbReference>
<dbReference type="InterPro" id="IPR014509">
    <property type="entry name" value="YjdF-like"/>
</dbReference>
<feature type="transmembrane region" description="Helical" evidence="1">
    <location>
        <begin position="176"/>
        <end position="194"/>
    </location>
</feature>
<dbReference type="GeneID" id="301194814"/>
<name>A0A023DD51_9BACL</name>
<dbReference type="Proteomes" id="UP000023561">
    <property type="component" value="Unassembled WGS sequence"/>
</dbReference>
<gene>
    <name evidence="2" type="ORF">GCA01S_013_01220</name>
</gene>
<keyword evidence="1" id="KW-0472">Membrane</keyword>
<evidence type="ECO:0008006" key="4">
    <source>
        <dbReference type="Google" id="ProtNLM"/>
    </source>
</evidence>
<dbReference type="EMBL" id="BAWO01000013">
    <property type="protein sequence ID" value="GAJ39240.1"/>
    <property type="molecule type" value="Genomic_DNA"/>
</dbReference>
<keyword evidence="1" id="KW-0812">Transmembrane</keyword>